<dbReference type="CDD" id="cd00590">
    <property type="entry name" value="RRM_SF"/>
    <property type="match status" value="1"/>
</dbReference>
<evidence type="ECO:0000259" key="4">
    <source>
        <dbReference type="PROSITE" id="PS50102"/>
    </source>
</evidence>
<dbReference type="SUPFAM" id="SSF54928">
    <property type="entry name" value="RNA-binding domain, RBD"/>
    <property type="match status" value="1"/>
</dbReference>
<dbReference type="Proteomes" id="UP001521116">
    <property type="component" value="Unassembled WGS sequence"/>
</dbReference>
<dbReference type="InterPro" id="IPR035979">
    <property type="entry name" value="RBD_domain_sf"/>
</dbReference>
<dbReference type="InterPro" id="IPR012677">
    <property type="entry name" value="Nucleotide-bd_a/b_plait_sf"/>
</dbReference>
<dbReference type="PANTHER" id="PTHR23003">
    <property type="entry name" value="RNA RECOGNITION MOTIF RRM DOMAIN CONTAINING PROTEIN"/>
    <property type="match status" value="1"/>
</dbReference>
<dbReference type="InterPro" id="IPR000504">
    <property type="entry name" value="RRM_dom"/>
</dbReference>
<proteinExistence type="predicted"/>
<keyword evidence="1 2" id="KW-0694">RNA-binding</keyword>
<dbReference type="Pfam" id="PF00076">
    <property type="entry name" value="RRM_1"/>
    <property type="match status" value="1"/>
</dbReference>
<dbReference type="EMBL" id="JAJVDC020000091">
    <property type="protein sequence ID" value="KAL1625623.1"/>
    <property type="molecule type" value="Genomic_DNA"/>
</dbReference>
<protein>
    <recommendedName>
        <fullName evidence="4">RRM domain-containing protein</fullName>
    </recommendedName>
</protein>
<name>A0ABR3SNM7_9PEZI</name>
<feature type="region of interest" description="Disordered" evidence="3">
    <location>
        <begin position="329"/>
        <end position="357"/>
    </location>
</feature>
<feature type="domain" description="RRM" evidence="4">
    <location>
        <begin position="264"/>
        <end position="334"/>
    </location>
</feature>
<comment type="caution">
    <text evidence="5">The sequence shown here is derived from an EMBL/GenBank/DDBJ whole genome shotgun (WGS) entry which is preliminary data.</text>
</comment>
<evidence type="ECO:0000256" key="3">
    <source>
        <dbReference type="SAM" id="MobiDB-lite"/>
    </source>
</evidence>
<evidence type="ECO:0000256" key="1">
    <source>
        <dbReference type="ARBA" id="ARBA00022884"/>
    </source>
</evidence>
<dbReference type="SMART" id="SM00360">
    <property type="entry name" value="RRM"/>
    <property type="match status" value="1"/>
</dbReference>
<accession>A0ABR3SNM7</accession>
<organism evidence="5 6">
    <name type="scientific">Neofusicoccum ribis</name>
    <dbReference type="NCBI Taxonomy" id="45134"/>
    <lineage>
        <taxon>Eukaryota</taxon>
        <taxon>Fungi</taxon>
        <taxon>Dikarya</taxon>
        <taxon>Ascomycota</taxon>
        <taxon>Pezizomycotina</taxon>
        <taxon>Dothideomycetes</taxon>
        <taxon>Dothideomycetes incertae sedis</taxon>
        <taxon>Botryosphaeriales</taxon>
        <taxon>Botryosphaeriaceae</taxon>
        <taxon>Neofusicoccum</taxon>
    </lineage>
</organism>
<dbReference type="PROSITE" id="PS50102">
    <property type="entry name" value="RRM"/>
    <property type="match status" value="1"/>
</dbReference>
<evidence type="ECO:0000313" key="6">
    <source>
        <dbReference type="Proteomes" id="UP001521116"/>
    </source>
</evidence>
<dbReference type="InterPro" id="IPR050374">
    <property type="entry name" value="RRT5_SRSF_SR"/>
</dbReference>
<evidence type="ECO:0000256" key="2">
    <source>
        <dbReference type="PROSITE-ProRule" id="PRU00176"/>
    </source>
</evidence>
<reference evidence="5 6" key="1">
    <citation type="submission" date="2024-02" db="EMBL/GenBank/DDBJ databases">
        <title>De novo assembly and annotation of 12 fungi associated with fruit tree decline syndrome in Ontario, Canada.</title>
        <authorList>
            <person name="Sulman M."/>
            <person name="Ellouze W."/>
            <person name="Ilyukhin E."/>
        </authorList>
    </citation>
    <scope>NUCLEOTIDE SEQUENCE [LARGE SCALE GENOMIC DNA]</scope>
    <source>
        <strain evidence="5 6">M1-105</strain>
    </source>
</reference>
<keyword evidence="6" id="KW-1185">Reference proteome</keyword>
<dbReference type="Gene3D" id="3.30.70.330">
    <property type="match status" value="1"/>
</dbReference>
<sequence>MFWFFSSTAVPYPRQAIVAQRLPNGSLRLPNQYRSLPSANKNTTFEPSTLIMPGYSRPQAVRPQREKNFFVVSGLPEHFNWQKLKDLVRDATTNQPGWTNMDESWNGPEGSKGYFSVKSDQDAASVYHLLVVVMFARLGRQLLVHHFDAASPTPMLLMCNCSSYYPGATGHSDNRSRITARSVLAAQNIPDWRPITPGPYVSIQMQHPGMTVPISMPPQMPMYSPPVTYYQPAPAVTAPVNPAMTNEHGLPINAANGVVRTESRGLHISGLPFNVSETEVRELLRPYGRPLGADLRRGYAIVRFGSMDEVRRAVERLDKVTWKGRQISVKEDRDSTSVSEPVIVNGAPQRRNRQADR</sequence>
<evidence type="ECO:0000313" key="5">
    <source>
        <dbReference type="EMBL" id="KAL1625623.1"/>
    </source>
</evidence>
<gene>
    <name evidence="5" type="ORF">SLS56_007207</name>
</gene>